<evidence type="ECO:0000256" key="1">
    <source>
        <dbReference type="SAM" id="MobiDB-lite"/>
    </source>
</evidence>
<accession>A0A5B0SIE6</accession>
<comment type="caution">
    <text evidence="2">The sequence shown here is derived from an EMBL/GenBank/DDBJ whole genome shotgun (WGS) entry which is preliminary data.</text>
</comment>
<protein>
    <submittedName>
        <fullName evidence="2">Uncharacterized protein</fullName>
    </submittedName>
</protein>
<dbReference type="Proteomes" id="UP000325313">
    <property type="component" value="Unassembled WGS sequence"/>
</dbReference>
<feature type="region of interest" description="Disordered" evidence="1">
    <location>
        <begin position="1"/>
        <end position="24"/>
    </location>
</feature>
<organism evidence="2 3">
    <name type="scientific">Puccinia graminis f. sp. tritici</name>
    <dbReference type="NCBI Taxonomy" id="56615"/>
    <lineage>
        <taxon>Eukaryota</taxon>
        <taxon>Fungi</taxon>
        <taxon>Dikarya</taxon>
        <taxon>Basidiomycota</taxon>
        <taxon>Pucciniomycotina</taxon>
        <taxon>Pucciniomycetes</taxon>
        <taxon>Pucciniales</taxon>
        <taxon>Pucciniaceae</taxon>
        <taxon>Puccinia</taxon>
    </lineage>
</organism>
<gene>
    <name evidence="2" type="ORF">PGTUg99_013749</name>
</gene>
<dbReference type="EMBL" id="VDEP01000005">
    <property type="protein sequence ID" value="KAA1137761.1"/>
    <property type="molecule type" value="Genomic_DNA"/>
</dbReference>
<sequence>MSVADSQGEEPLSPGSPVGKFPPGTSLPPRIRLLVGIFLLGSAVLCPQVRIPNTSSTHLEDIPYEFTNTLCV</sequence>
<dbReference type="AlphaFoldDB" id="A0A5B0SIE6"/>
<evidence type="ECO:0000313" key="3">
    <source>
        <dbReference type="Proteomes" id="UP000325313"/>
    </source>
</evidence>
<proteinExistence type="predicted"/>
<name>A0A5B0SIE6_PUCGR</name>
<evidence type="ECO:0000313" key="2">
    <source>
        <dbReference type="EMBL" id="KAA1137761.1"/>
    </source>
</evidence>
<reference evidence="2 3" key="1">
    <citation type="submission" date="2019-05" db="EMBL/GenBank/DDBJ databases">
        <title>Emergence of the Ug99 lineage of the wheat stem rust pathogen through somatic hybridization.</title>
        <authorList>
            <person name="Li F."/>
            <person name="Upadhyaya N.M."/>
            <person name="Sperschneider J."/>
            <person name="Matny O."/>
            <person name="Nguyen-Phuc H."/>
            <person name="Mago R."/>
            <person name="Raley C."/>
            <person name="Miller M.E."/>
            <person name="Silverstein K.A.T."/>
            <person name="Henningsen E."/>
            <person name="Hirsch C.D."/>
            <person name="Visser B."/>
            <person name="Pretorius Z.A."/>
            <person name="Steffenson B.J."/>
            <person name="Schwessinger B."/>
            <person name="Dodds P.N."/>
            <person name="Figueroa M."/>
        </authorList>
    </citation>
    <scope>NUCLEOTIDE SEQUENCE [LARGE SCALE GENOMIC DNA]</scope>
    <source>
        <strain evidence="2 3">Ug99</strain>
    </source>
</reference>